<accession>A0AA42S7B2</accession>
<evidence type="ECO:0000313" key="1">
    <source>
        <dbReference type="EMBL" id="MDH0740170.1"/>
    </source>
</evidence>
<evidence type="ECO:0000313" key="2">
    <source>
        <dbReference type="Proteomes" id="UP001161094"/>
    </source>
</evidence>
<proteinExistence type="predicted"/>
<comment type="caution">
    <text evidence="1">The sequence shown here is derived from an EMBL/GenBank/DDBJ whole genome shotgun (WGS) entry which is preliminary data.</text>
</comment>
<dbReference type="Proteomes" id="UP001161094">
    <property type="component" value="Unassembled WGS sequence"/>
</dbReference>
<dbReference type="AlphaFoldDB" id="A0AA42S7B2"/>
<sequence length="81" mass="9180">MLTIKDIPGRISVADMRGYFESAVNDTPKLKANTPLETMEINGQFAYYMDRDTDTMWLGFAIGMRCAERVAIAQQSQRKEA</sequence>
<name>A0AA42S7B2_9BURK</name>
<organism evidence="1 2">
    <name type="scientific">Achromobacter spanius</name>
    <dbReference type="NCBI Taxonomy" id="217203"/>
    <lineage>
        <taxon>Bacteria</taxon>
        <taxon>Pseudomonadati</taxon>
        <taxon>Pseudomonadota</taxon>
        <taxon>Betaproteobacteria</taxon>
        <taxon>Burkholderiales</taxon>
        <taxon>Alcaligenaceae</taxon>
        <taxon>Achromobacter</taxon>
    </lineage>
</organism>
<dbReference type="EMBL" id="JAOCDZ010000037">
    <property type="protein sequence ID" value="MDH0740170.1"/>
    <property type="molecule type" value="Genomic_DNA"/>
</dbReference>
<reference evidence="1" key="1">
    <citation type="submission" date="2022-09" db="EMBL/GenBank/DDBJ databases">
        <title>Intensive care unit water sources are persistently colonized with multi-drug resistant bacteria and are the site of extensive horizontal gene transfer of antibiotic resistance genes.</title>
        <authorList>
            <person name="Diorio-Toth L."/>
        </authorList>
    </citation>
    <scope>NUCLEOTIDE SEQUENCE</scope>
    <source>
        <strain evidence="1">GD03843</strain>
    </source>
</reference>
<dbReference type="RefSeq" id="WP_279997583.1">
    <property type="nucleotide sequence ID" value="NZ_JAOCDZ010000037.1"/>
</dbReference>
<gene>
    <name evidence="1" type="ORF">N5D93_30535</name>
</gene>
<protein>
    <submittedName>
        <fullName evidence="1">Uncharacterized protein</fullName>
    </submittedName>
</protein>